<evidence type="ECO:0000313" key="2">
    <source>
        <dbReference type="Proteomes" id="UP000092154"/>
    </source>
</evidence>
<dbReference type="Proteomes" id="UP000092154">
    <property type="component" value="Unassembled WGS sequence"/>
</dbReference>
<gene>
    <name evidence="1" type="ORF">K503DRAFT_856261</name>
</gene>
<reference evidence="1 2" key="1">
    <citation type="submission" date="2016-06" db="EMBL/GenBank/DDBJ databases">
        <title>Comparative genomics of the ectomycorrhizal sister species Rhizopogon vinicolor and Rhizopogon vesiculosus (Basidiomycota: Boletales) reveals a divergence of the mating type B locus.</title>
        <authorList>
            <consortium name="DOE Joint Genome Institute"/>
            <person name="Mujic A.B."/>
            <person name="Kuo A."/>
            <person name="Tritt A."/>
            <person name="Lipzen A."/>
            <person name="Chen C."/>
            <person name="Johnson J."/>
            <person name="Sharma A."/>
            <person name="Barry K."/>
            <person name="Grigoriev I.V."/>
            <person name="Spatafora J.W."/>
        </authorList>
    </citation>
    <scope>NUCLEOTIDE SEQUENCE [LARGE SCALE GENOMIC DNA]</scope>
    <source>
        <strain evidence="1 2">AM-OR11-026</strain>
    </source>
</reference>
<organism evidence="1 2">
    <name type="scientific">Rhizopogon vinicolor AM-OR11-026</name>
    <dbReference type="NCBI Taxonomy" id="1314800"/>
    <lineage>
        <taxon>Eukaryota</taxon>
        <taxon>Fungi</taxon>
        <taxon>Dikarya</taxon>
        <taxon>Basidiomycota</taxon>
        <taxon>Agaricomycotina</taxon>
        <taxon>Agaricomycetes</taxon>
        <taxon>Agaricomycetidae</taxon>
        <taxon>Boletales</taxon>
        <taxon>Suillineae</taxon>
        <taxon>Rhizopogonaceae</taxon>
        <taxon>Rhizopogon</taxon>
    </lineage>
</organism>
<accession>A0A1B7N2K6</accession>
<proteinExistence type="predicted"/>
<evidence type="ECO:0000313" key="1">
    <source>
        <dbReference type="EMBL" id="OAX39085.1"/>
    </source>
</evidence>
<name>A0A1B7N2K6_9AGAM</name>
<sequence length="234" mass="25934">MPEAHNTYLWGPGVTIAPLGIIVSGCYWRLPETPAAMAVPTFRTAGKEIEKARKVCEYGVRVVAVSGDNRWAVTAGGDRLHGGLTAWEVEMGIVKTFHGHSQVGGSENATSQFAKLDGWLGKFEETANTSLQRKDVDVEVHERCEQYHWSGDPTLWYLENSKVAISGPSVNPVGSTASESSTVWLGKFEEIGLADSIVCRLIWILGHYQFIMKKDALQVFRMWSSKGLKYERLT</sequence>
<dbReference type="EMBL" id="KV448263">
    <property type="protein sequence ID" value="OAX39085.1"/>
    <property type="molecule type" value="Genomic_DNA"/>
</dbReference>
<keyword evidence="2" id="KW-1185">Reference proteome</keyword>
<dbReference type="AlphaFoldDB" id="A0A1B7N2K6"/>
<dbReference type="OrthoDB" id="2687506at2759"/>
<protein>
    <submittedName>
        <fullName evidence="1">Uncharacterized protein</fullName>
    </submittedName>
</protein>
<dbReference type="InParanoid" id="A0A1B7N2K6"/>